<dbReference type="RefSeq" id="XP_012201949.1">
    <property type="nucleotide sequence ID" value="XM_012346559.1"/>
</dbReference>
<accession>A0A067C9N0</accession>
<dbReference type="Proteomes" id="UP000030745">
    <property type="component" value="Unassembled WGS sequence"/>
</dbReference>
<dbReference type="KEGG" id="spar:SPRG_22193"/>
<sequence length="295" mass="32628">MMACTFRRALLAVGLTCILACAALVTYLDESSYLAMSLRKFRTKREAAWSTHDLTKFSRAAVLFLPASSGNDRFLSEFRCPICSSMATCFAHGATPCDRATQLCPPCLYTDAKGKNLCYERVTGTKICPFQGTLADCSTTDVVIPKVLNKTATATPEATTMAPEDASVWNGLAIAMTVTTILLLLTFLVLGVLFYRRRSRQLQSDHWLYATNVDTSPVPHGGYKGSHGGFKPSQYEYRGQTNGDQCTPVMADNETQLSACDVMMEAKSDWRESRPVMMEAKSDWRDSRPSNILHH</sequence>
<organism evidence="2 3">
    <name type="scientific">Saprolegnia parasitica (strain CBS 223.65)</name>
    <dbReference type="NCBI Taxonomy" id="695850"/>
    <lineage>
        <taxon>Eukaryota</taxon>
        <taxon>Sar</taxon>
        <taxon>Stramenopiles</taxon>
        <taxon>Oomycota</taxon>
        <taxon>Saprolegniomycetes</taxon>
        <taxon>Saprolegniales</taxon>
        <taxon>Saprolegniaceae</taxon>
        <taxon>Saprolegnia</taxon>
    </lineage>
</organism>
<keyword evidence="1" id="KW-0472">Membrane</keyword>
<reference evidence="2 3" key="1">
    <citation type="journal article" date="2013" name="PLoS Genet.">
        <title>Distinctive expansion of potential virulence genes in the genome of the oomycete fish pathogen Saprolegnia parasitica.</title>
        <authorList>
            <person name="Jiang R.H."/>
            <person name="de Bruijn I."/>
            <person name="Haas B.J."/>
            <person name="Belmonte R."/>
            <person name="Lobach L."/>
            <person name="Christie J."/>
            <person name="van den Ackerveken G."/>
            <person name="Bottin A."/>
            <person name="Bulone V."/>
            <person name="Diaz-Moreno S.M."/>
            <person name="Dumas B."/>
            <person name="Fan L."/>
            <person name="Gaulin E."/>
            <person name="Govers F."/>
            <person name="Grenville-Briggs L.J."/>
            <person name="Horner N.R."/>
            <person name="Levin J.Z."/>
            <person name="Mammella M."/>
            <person name="Meijer H.J."/>
            <person name="Morris P."/>
            <person name="Nusbaum C."/>
            <person name="Oome S."/>
            <person name="Phillips A.J."/>
            <person name="van Rooyen D."/>
            <person name="Rzeszutek E."/>
            <person name="Saraiva M."/>
            <person name="Secombes C.J."/>
            <person name="Seidl M.F."/>
            <person name="Snel B."/>
            <person name="Stassen J.H."/>
            <person name="Sykes S."/>
            <person name="Tripathy S."/>
            <person name="van den Berg H."/>
            <person name="Vega-Arreguin J.C."/>
            <person name="Wawra S."/>
            <person name="Young S.K."/>
            <person name="Zeng Q."/>
            <person name="Dieguez-Uribeondo J."/>
            <person name="Russ C."/>
            <person name="Tyler B.M."/>
            <person name="van West P."/>
        </authorList>
    </citation>
    <scope>NUCLEOTIDE SEQUENCE [LARGE SCALE GENOMIC DNA]</scope>
    <source>
        <strain evidence="2 3">CBS 223.65</strain>
    </source>
</reference>
<dbReference type="EMBL" id="KK583217">
    <property type="protein sequence ID" value="KDO27484.1"/>
    <property type="molecule type" value="Genomic_DNA"/>
</dbReference>
<proteinExistence type="predicted"/>
<protein>
    <submittedName>
        <fullName evidence="2">Uncharacterized protein</fullName>
    </submittedName>
</protein>
<feature type="transmembrane region" description="Helical" evidence="1">
    <location>
        <begin position="168"/>
        <end position="195"/>
    </location>
</feature>
<keyword evidence="1" id="KW-0812">Transmembrane</keyword>
<keyword evidence="3" id="KW-1185">Reference proteome</keyword>
<evidence type="ECO:0000313" key="3">
    <source>
        <dbReference type="Proteomes" id="UP000030745"/>
    </source>
</evidence>
<dbReference type="VEuPathDB" id="FungiDB:SPRG_22193"/>
<name>A0A067C9N0_SAPPC</name>
<gene>
    <name evidence="2" type="ORF">SPRG_22193</name>
</gene>
<evidence type="ECO:0000313" key="2">
    <source>
        <dbReference type="EMBL" id="KDO27484.1"/>
    </source>
</evidence>
<dbReference type="GeneID" id="24142576"/>
<evidence type="ECO:0000256" key="1">
    <source>
        <dbReference type="SAM" id="Phobius"/>
    </source>
</evidence>
<keyword evidence="1" id="KW-1133">Transmembrane helix</keyword>
<dbReference type="AlphaFoldDB" id="A0A067C9N0"/>